<accession>A0ABT0JXS7</accession>
<keyword evidence="2" id="KW-0813">Transport</keyword>
<keyword evidence="5 7" id="KW-1133">Transmembrane helix</keyword>
<name>A0ABT0JXS7_9ACTN</name>
<dbReference type="Gene3D" id="1.20.1250.20">
    <property type="entry name" value="MFS general substrate transporter like domains"/>
    <property type="match status" value="2"/>
</dbReference>
<evidence type="ECO:0000256" key="4">
    <source>
        <dbReference type="ARBA" id="ARBA00022692"/>
    </source>
</evidence>
<feature type="transmembrane region" description="Helical" evidence="7">
    <location>
        <begin position="385"/>
        <end position="407"/>
    </location>
</feature>
<evidence type="ECO:0000256" key="7">
    <source>
        <dbReference type="SAM" id="Phobius"/>
    </source>
</evidence>
<feature type="transmembrane region" description="Helical" evidence="7">
    <location>
        <begin position="249"/>
        <end position="272"/>
    </location>
</feature>
<evidence type="ECO:0000256" key="2">
    <source>
        <dbReference type="ARBA" id="ARBA00022448"/>
    </source>
</evidence>
<feature type="transmembrane region" description="Helical" evidence="7">
    <location>
        <begin position="142"/>
        <end position="162"/>
    </location>
</feature>
<evidence type="ECO:0000256" key="1">
    <source>
        <dbReference type="ARBA" id="ARBA00004651"/>
    </source>
</evidence>
<protein>
    <submittedName>
        <fullName evidence="9">MFS transporter</fullName>
    </submittedName>
</protein>
<feature type="domain" description="Major facilitator superfamily (MFS) profile" evidence="8">
    <location>
        <begin position="14"/>
        <end position="435"/>
    </location>
</feature>
<keyword evidence="6 7" id="KW-0472">Membrane</keyword>
<dbReference type="InterPro" id="IPR050171">
    <property type="entry name" value="MFS_Transporters"/>
</dbReference>
<dbReference type="EMBL" id="JALKFT010000009">
    <property type="protein sequence ID" value="MCK9876349.1"/>
    <property type="molecule type" value="Genomic_DNA"/>
</dbReference>
<dbReference type="PROSITE" id="PS50850">
    <property type="entry name" value="MFS"/>
    <property type="match status" value="1"/>
</dbReference>
<dbReference type="SUPFAM" id="SSF103473">
    <property type="entry name" value="MFS general substrate transporter"/>
    <property type="match status" value="1"/>
</dbReference>
<keyword evidence="3" id="KW-1003">Cell membrane</keyword>
<feature type="transmembrane region" description="Helical" evidence="7">
    <location>
        <begin position="413"/>
        <end position="431"/>
    </location>
</feature>
<comment type="subcellular location">
    <subcellularLocation>
        <location evidence="1">Cell membrane</location>
        <topology evidence="1">Multi-pass membrane protein</topology>
    </subcellularLocation>
</comment>
<keyword evidence="4 7" id="KW-0812">Transmembrane</keyword>
<proteinExistence type="predicted"/>
<dbReference type="Proteomes" id="UP001201873">
    <property type="component" value="Unassembled WGS sequence"/>
</dbReference>
<dbReference type="PANTHER" id="PTHR23517:SF3">
    <property type="entry name" value="INTEGRAL MEMBRANE TRANSPORT PROTEIN"/>
    <property type="match status" value="1"/>
</dbReference>
<dbReference type="InterPro" id="IPR011701">
    <property type="entry name" value="MFS"/>
</dbReference>
<feature type="transmembrane region" description="Helical" evidence="7">
    <location>
        <begin position="292"/>
        <end position="310"/>
    </location>
</feature>
<keyword evidence="10" id="KW-1185">Reference proteome</keyword>
<dbReference type="InterPro" id="IPR020846">
    <property type="entry name" value="MFS_dom"/>
</dbReference>
<evidence type="ECO:0000256" key="5">
    <source>
        <dbReference type="ARBA" id="ARBA00022989"/>
    </source>
</evidence>
<dbReference type="PANTHER" id="PTHR23517">
    <property type="entry name" value="RESISTANCE PROTEIN MDTM, PUTATIVE-RELATED-RELATED"/>
    <property type="match status" value="1"/>
</dbReference>
<dbReference type="Pfam" id="PF07690">
    <property type="entry name" value="MFS_1"/>
    <property type="match status" value="2"/>
</dbReference>
<reference evidence="9 10" key="1">
    <citation type="submission" date="2022-04" db="EMBL/GenBank/DDBJ databases">
        <title>Genome diversity in the genus Frankia.</title>
        <authorList>
            <person name="Carlos-Shanley C."/>
            <person name="Hahn D."/>
        </authorList>
    </citation>
    <scope>NUCLEOTIDE SEQUENCE [LARGE SCALE GENOMIC DNA]</scope>
    <source>
        <strain evidence="9 10">Ag45/Mut15</strain>
    </source>
</reference>
<evidence type="ECO:0000256" key="6">
    <source>
        <dbReference type="ARBA" id="ARBA00023136"/>
    </source>
</evidence>
<feature type="transmembrane region" description="Helical" evidence="7">
    <location>
        <begin position="46"/>
        <end position="68"/>
    </location>
</feature>
<evidence type="ECO:0000259" key="8">
    <source>
        <dbReference type="PROSITE" id="PS50850"/>
    </source>
</evidence>
<sequence>MRPGEGGGGASRRLLGVLAGSTLLQWLGGFAIAPILPLYLADHDVSVAGVGVVMSAFFLGALLSQYVAGWLAGLHGHRPVLLAGLATYAAGCAGLFVTEGVLASSALRVLQGAGAGAFEVATLTAVAVTVAPSARGRAFSAVYTGQLLGVTLGPVLGGFAGVEHMRELFLAGGAAAVLASIPVLWMLPSAGGSRGVAGTAALASTTGDRTGPVRASTEGLAAEGLAAEGMITPAAGSGRPGRPGPGRPGVTWLLTPGVVGLLLCGASGGFAAGVYETCWSLLMRREGVSVELTGLTFTLFGLPYLLFAWPAGQLADRLDRRALIVVAALLRSVALVSYPMLHSLSIIIVVGCLEAVVLAVINPAEQSLLAQEGAASGATGRAQGLFATVRTATTVLAALVSGAIFAVDHRLPFVLAGLLVVVVSLSLPVLWRDLVGSARPAQAADCS</sequence>
<evidence type="ECO:0000256" key="3">
    <source>
        <dbReference type="ARBA" id="ARBA00022475"/>
    </source>
</evidence>
<organism evidence="9 10">
    <name type="scientific">Frankia umida</name>
    <dbReference type="NCBI Taxonomy" id="573489"/>
    <lineage>
        <taxon>Bacteria</taxon>
        <taxon>Bacillati</taxon>
        <taxon>Actinomycetota</taxon>
        <taxon>Actinomycetes</taxon>
        <taxon>Frankiales</taxon>
        <taxon>Frankiaceae</taxon>
        <taxon>Frankia</taxon>
    </lineage>
</organism>
<dbReference type="InterPro" id="IPR036259">
    <property type="entry name" value="MFS_trans_sf"/>
</dbReference>
<feature type="transmembrane region" description="Helical" evidence="7">
    <location>
        <begin position="80"/>
        <end position="97"/>
    </location>
</feature>
<evidence type="ECO:0000313" key="9">
    <source>
        <dbReference type="EMBL" id="MCK9876349.1"/>
    </source>
</evidence>
<feature type="transmembrane region" description="Helical" evidence="7">
    <location>
        <begin position="168"/>
        <end position="187"/>
    </location>
</feature>
<evidence type="ECO:0000313" key="10">
    <source>
        <dbReference type="Proteomes" id="UP001201873"/>
    </source>
</evidence>
<gene>
    <name evidence="9" type="ORF">MXD59_11280</name>
</gene>
<dbReference type="RefSeq" id="WP_248824638.1">
    <property type="nucleotide sequence ID" value="NZ_JALKFT010000009.1"/>
</dbReference>
<feature type="transmembrane region" description="Helical" evidence="7">
    <location>
        <begin position="346"/>
        <end position="364"/>
    </location>
</feature>
<feature type="transmembrane region" description="Helical" evidence="7">
    <location>
        <begin position="14"/>
        <end position="40"/>
    </location>
</feature>
<comment type="caution">
    <text evidence="9">The sequence shown here is derived from an EMBL/GenBank/DDBJ whole genome shotgun (WGS) entry which is preliminary data.</text>
</comment>